<dbReference type="InterPro" id="IPR039556">
    <property type="entry name" value="ICL/PEPM"/>
</dbReference>
<dbReference type="InterPro" id="IPR015813">
    <property type="entry name" value="Pyrv/PenolPyrv_kinase-like_dom"/>
</dbReference>
<keyword evidence="2" id="KW-1185">Reference proteome</keyword>
<dbReference type="SUPFAM" id="SSF51621">
    <property type="entry name" value="Phosphoenolpyruvate/pyruvate domain"/>
    <property type="match status" value="1"/>
</dbReference>
<reference evidence="1 2" key="1">
    <citation type="submission" date="2020-08" db="EMBL/GenBank/DDBJ databases">
        <title>Sequencing the genomes of 1000 actinobacteria strains.</title>
        <authorList>
            <person name="Klenk H.-P."/>
        </authorList>
    </citation>
    <scope>NUCLEOTIDE SEQUENCE [LARGE SCALE GENOMIC DNA]</scope>
    <source>
        <strain evidence="1 2">DSM 44230</strain>
    </source>
</reference>
<dbReference type="PANTHER" id="PTHR42905">
    <property type="entry name" value="PHOSPHOENOLPYRUVATE CARBOXYLASE"/>
    <property type="match status" value="1"/>
</dbReference>
<comment type="caution">
    <text evidence="1">The sequence shown here is derived from an EMBL/GenBank/DDBJ whole genome shotgun (WGS) entry which is preliminary data.</text>
</comment>
<proteinExistence type="predicted"/>
<organism evidence="1 2">
    <name type="scientific">Crossiella cryophila</name>
    <dbReference type="NCBI Taxonomy" id="43355"/>
    <lineage>
        <taxon>Bacteria</taxon>
        <taxon>Bacillati</taxon>
        <taxon>Actinomycetota</taxon>
        <taxon>Actinomycetes</taxon>
        <taxon>Pseudonocardiales</taxon>
        <taxon>Pseudonocardiaceae</taxon>
        <taxon>Crossiella</taxon>
    </lineage>
</organism>
<dbReference type="Pfam" id="PF13714">
    <property type="entry name" value="PEP_mutase"/>
    <property type="match status" value="1"/>
</dbReference>
<keyword evidence="1" id="KW-0456">Lyase</keyword>
<dbReference type="EMBL" id="JACHMH010000001">
    <property type="protein sequence ID" value="MBB4681333.1"/>
    <property type="molecule type" value="Genomic_DNA"/>
</dbReference>
<evidence type="ECO:0000313" key="1">
    <source>
        <dbReference type="EMBL" id="MBB4681333.1"/>
    </source>
</evidence>
<accession>A0A7W7CKA5</accession>
<name>A0A7W7CKA5_9PSEU</name>
<protein>
    <submittedName>
        <fullName evidence="1">2-methylisocitrate lyase-like PEP mutase family enzyme</fullName>
    </submittedName>
</protein>
<dbReference type="PANTHER" id="PTHR42905:SF16">
    <property type="entry name" value="CARBOXYPHOSPHONOENOLPYRUVATE PHOSPHONOMUTASE-LIKE PROTEIN (AFU_ORTHOLOGUE AFUA_5G07230)"/>
    <property type="match status" value="1"/>
</dbReference>
<dbReference type="Proteomes" id="UP000533598">
    <property type="component" value="Unassembled WGS sequence"/>
</dbReference>
<evidence type="ECO:0000313" key="2">
    <source>
        <dbReference type="Proteomes" id="UP000533598"/>
    </source>
</evidence>
<gene>
    <name evidence="1" type="ORF">HNR67_007451</name>
</gene>
<dbReference type="GO" id="GO:0016829">
    <property type="term" value="F:lyase activity"/>
    <property type="evidence" value="ECO:0007669"/>
    <property type="project" value="UniProtKB-KW"/>
</dbReference>
<sequence length="259" mass="26222">MTTAFHALHAGPEPLLLPNAWDFGSGALLAGAGFAAIGTTSLGVAVAAGLPDAQGAARGETLALARLLTRLPCPVTVDIEGGFSADPAEVGALAAELAAAGVAGINIEDGRYAGLADPGAQAELISAIRVAAPELFINARTDTFWLDHGDLGETLRRVRRYVEAGADGVFVPGLADAEGIRRVVGEAGVPVNLLFVPGRHSVAELGELGVRRVSTGSLLFRAALHAVVETAAAVRDGRAIAEGVPGYAEIDRLTAGPAA</sequence>
<dbReference type="InterPro" id="IPR040442">
    <property type="entry name" value="Pyrv_kinase-like_dom_sf"/>
</dbReference>
<dbReference type="AlphaFoldDB" id="A0A7W7CKA5"/>
<dbReference type="RefSeq" id="WP_185007828.1">
    <property type="nucleotide sequence ID" value="NZ_BAAAUI010000008.1"/>
</dbReference>
<dbReference type="CDD" id="cd00377">
    <property type="entry name" value="ICL_PEPM"/>
    <property type="match status" value="1"/>
</dbReference>
<dbReference type="Gene3D" id="3.20.20.60">
    <property type="entry name" value="Phosphoenolpyruvate-binding domains"/>
    <property type="match status" value="1"/>
</dbReference>